<dbReference type="EMBL" id="NAFK01000139">
    <property type="protein sequence ID" value="OSJ32800.1"/>
    <property type="molecule type" value="Genomic_DNA"/>
</dbReference>
<accession>A0ABX3X891</accession>
<comment type="caution">
    <text evidence="4">The sequence shown here is derived from an EMBL/GenBank/DDBJ whole genome shotgun (WGS) entry which is preliminary data.</text>
</comment>
<evidence type="ECO:0000256" key="1">
    <source>
        <dbReference type="ARBA" id="ARBA00008857"/>
    </source>
</evidence>
<protein>
    <recommendedName>
        <fullName evidence="3">Integrase DNA-binding domain-containing protein</fullName>
    </recommendedName>
</protein>
<evidence type="ECO:0000259" key="3">
    <source>
        <dbReference type="Pfam" id="PF13356"/>
    </source>
</evidence>
<dbReference type="InterPro" id="IPR050808">
    <property type="entry name" value="Phage_Integrase"/>
</dbReference>
<feature type="domain" description="Integrase DNA-binding" evidence="3">
    <location>
        <begin position="21"/>
        <end position="101"/>
    </location>
</feature>
<dbReference type="PANTHER" id="PTHR30629:SF2">
    <property type="entry name" value="PROPHAGE INTEGRASE INTS-RELATED"/>
    <property type="match status" value="1"/>
</dbReference>
<dbReference type="Gene3D" id="3.30.160.390">
    <property type="entry name" value="Integrase, DNA-binding domain"/>
    <property type="match status" value="1"/>
</dbReference>
<dbReference type="InterPro" id="IPR025166">
    <property type="entry name" value="Integrase_DNA_bind_dom"/>
</dbReference>
<sequence length="520" mass="58408">MTHKCGVTPLSAKHESRQNITAKTLEKALDDCAADHQYEVSDIRCGGLQLRVRGSVTWTVRSRLWGKQRRWAIGGPETKPDVARERAGEVKGWCRRGMDPQMLVTQYMTGVPIANQVRVGGERPVPSWGWTRSVDAFLDHILKYRSPETYDDYARTLGGKMRLDQRKRHSKVPELGRFEGKDVAAITREDVAKCVAEVCDRAHRTGGHLKSVLGSMWTFLADDCRREETSVVPNLLLRLKTPERRRPAIVRDTPDIIALFEDDSEDPNRDVPSPARLGRALAIAQSGAMKEAAALSIELLAGSLQRRRAVIGSHRAEFRVMGDWEDQSADILWSIPPFMRKRSNRRRAHLPHKIVLVPPTVLAVRRLDNLAGDQAYYFPVRAGADKKTKNPHADPSFINHALQFLPGAEMSCHAWRRGFASHGQRELGLDLVEIKMILDHSEGAPPSDVTAGNYALDPLLERKRQILLAWSEWLEKRVQEAIAADPGLLDVEALKDAIYFGRYGKPRPDHRASPLLDAAE</sequence>
<dbReference type="InterPro" id="IPR038488">
    <property type="entry name" value="Integrase_DNA-bd_sf"/>
</dbReference>
<organism evidence="4 5">
    <name type="scientific">Bradyrhizobium canariense</name>
    <dbReference type="NCBI Taxonomy" id="255045"/>
    <lineage>
        <taxon>Bacteria</taxon>
        <taxon>Pseudomonadati</taxon>
        <taxon>Pseudomonadota</taxon>
        <taxon>Alphaproteobacteria</taxon>
        <taxon>Hyphomicrobiales</taxon>
        <taxon>Nitrobacteraceae</taxon>
        <taxon>Bradyrhizobium</taxon>
    </lineage>
</organism>
<dbReference type="InterPro" id="IPR011010">
    <property type="entry name" value="DNA_brk_join_enz"/>
</dbReference>
<dbReference type="Proteomes" id="UP000193884">
    <property type="component" value="Unassembled WGS sequence"/>
</dbReference>
<comment type="similarity">
    <text evidence="1">Belongs to the 'phage' integrase family.</text>
</comment>
<dbReference type="SUPFAM" id="SSF56349">
    <property type="entry name" value="DNA breaking-rejoining enzymes"/>
    <property type="match status" value="1"/>
</dbReference>
<proteinExistence type="inferred from homology"/>
<name>A0ABX3X891_9BRAD</name>
<keyword evidence="5" id="KW-1185">Reference proteome</keyword>
<dbReference type="Pfam" id="PF13356">
    <property type="entry name" value="Arm-DNA-bind_3"/>
    <property type="match status" value="1"/>
</dbReference>
<evidence type="ECO:0000313" key="4">
    <source>
        <dbReference type="EMBL" id="OSJ32800.1"/>
    </source>
</evidence>
<reference evidence="4 5" key="1">
    <citation type="submission" date="2017-03" db="EMBL/GenBank/DDBJ databases">
        <title>Whole genome sequences of fourteen strains of Bradyrhizobium canariense and one strain of Bradyrhizobium japonicum isolated from Lupinus (Papilionoideae: Genisteae) species in Algeria.</title>
        <authorList>
            <person name="Crovadore J."/>
            <person name="Chekireb D."/>
            <person name="Brachmann A."/>
            <person name="Chablais R."/>
            <person name="Cochard B."/>
            <person name="Lefort F."/>
        </authorList>
    </citation>
    <scope>NUCLEOTIDE SEQUENCE [LARGE SCALE GENOMIC DNA]</scope>
    <source>
        <strain evidence="4 5">UBMAN05</strain>
    </source>
</reference>
<dbReference type="PANTHER" id="PTHR30629">
    <property type="entry name" value="PROPHAGE INTEGRASE"/>
    <property type="match status" value="1"/>
</dbReference>
<gene>
    <name evidence="4" type="ORF">BST63_06550</name>
</gene>
<keyword evidence="2" id="KW-0229">DNA integration</keyword>
<evidence type="ECO:0000313" key="5">
    <source>
        <dbReference type="Proteomes" id="UP000193884"/>
    </source>
</evidence>
<evidence type="ECO:0000256" key="2">
    <source>
        <dbReference type="ARBA" id="ARBA00022908"/>
    </source>
</evidence>